<proteinExistence type="predicted"/>
<gene>
    <name evidence="1" type="ORF">ACFPPD_07980</name>
</gene>
<dbReference type="EMBL" id="JBHSMH010000017">
    <property type="protein sequence ID" value="MFC5468658.1"/>
    <property type="molecule type" value="Genomic_DNA"/>
</dbReference>
<comment type="caution">
    <text evidence="1">The sequence shown here is derived from an EMBL/GenBank/DDBJ whole genome shotgun (WGS) entry which is preliminary data.</text>
</comment>
<organism evidence="1 2">
    <name type="scientific">Cohnella suwonensis</name>
    <dbReference type="NCBI Taxonomy" id="696072"/>
    <lineage>
        <taxon>Bacteria</taxon>
        <taxon>Bacillati</taxon>
        <taxon>Bacillota</taxon>
        <taxon>Bacilli</taxon>
        <taxon>Bacillales</taxon>
        <taxon>Paenibacillaceae</taxon>
        <taxon>Cohnella</taxon>
    </lineage>
</organism>
<evidence type="ECO:0000313" key="2">
    <source>
        <dbReference type="Proteomes" id="UP001596105"/>
    </source>
</evidence>
<name>A0ABW0LRY2_9BACL</name>
<sequence length="366" mass="40636">MASIKFDNSTYTLDALEKKYRNFFAPAFDIEVDGQSFNLKNIAVSSLKVESTTEAKADSFQFRVDNAYDAVARHFKWVGPLIDVGKSITITMGYTDKLEMVFDGIITEVSAEYPSSGIPYVEVKGMDRSFLMMRSTKSNLWLKKKVSDVVKEIGGKYGFQLQVDDTMTPKPTIEQMGDSDFIFLKKLAEENNHEFFVIGKKLYFRKPNPSASPMITLMYGKNLKSYSVSVDISKQVTGFVVRGVDPKTRVPFQAQSQTVNKVGSNGRTGKDIMATLPGDLVETVYSNVTTQTEAQTLANAMLNERAMEMVDGDGECIGIPELRAGRQVNLQGLGPKFDQPLVLSSVKHMINDQGFVTQFSAEGNAF</sequence>
<protein>
    <submittedName>
        <fullName evidence="1">Phage late control D family protein</fullName>
    </submittedName>
</protein>
<accession>A0ABW0LRY2</accession>
<evidence type="ECO:0000313" key="1">
    <source>
        <dbReference type="EMBL" id="MFC5468658.1"/>
    </source>
</evidence>
<dbReference type="Proteomes" id="UP001596105">
    <property type="component" value="Unassembled WGS sequence"/>
</dbReference>
<reference evidence="2" key="1">
    <citation type="journal article" date="2019" name="Int. J. Syst. Evol. Microbiol.">
        <title>The Global Catalogue of Microorganisms (GCM) 10K type strain sequencing project: providing services to taxonomists for standard genome sequencing and annotation.</title>
        <authorList>
            <consortium name="The Broad Institute Genomics Platform"/>
            <consortium name="The Broad Institute Genome Sequencing Center for Infectious Disease"/>
            <person name="Wu L."/>
            <person name="Ma J."/>
        </authorList>
    </citation>
    <scope>NUCLEOTIDE SEQUENCE [LARGE SCALE GENOMIC DNA]</scope>
    <source>
        <strain evidence="2">CCUG 57113</strain>
    </source>
</reference>
<dbReference type="RefSeq" id="WP_209744800.1">
    <property type="nucleotide sequence ID" value="NZ_JBHSMH010000017.1"/>
</dbReference>
<keyword evidence="2" id="KW-1185">Reference proteome</keyword>
<dbReference type="Gene3D" id="3.55.50.10">
    <property type="entry name" value="Baseplate protein-like domains"/>
    <property type="match status" value="1"/>
</dbReference>
<dbReference type="SUPFAM" id="SSF69279">
    <property type="entry name" value="Phage tail proteins"/>
    <property type="match status" value="1"/>
</dbReference>
<dbReference type="Pfam" id="PF05954">
    <property type="entry name" value="Phage_GPD"/>
    <property type="match status" value="1"/>
</dbReference>